<accession>A0A0R1R163</accession>
<proteinExistence type="inferred from homology"/>
<dbReference type="SUPFAM" id="SSF53067">
    <property type="entry name" value="Actin-like ATPase domain"/>
    <property type="match status" value="1"/>
</dbReference>
<dbReference type="InterPro" id="IPR043129">
    <property type="entry name" value="ATPase_NBD"/>
</dbReference>
<dbReference type="Gene3D" id="1.10.10.10">
    <property type="entry name" value="Winged helix-like DNA-binding domain superfamily/Winged helix DNA-binding domain"/>
    <property type="match status" value="1"/>
</dbReference>
<evidence type="ECO:0000256" key="2">
    <source>
        <dbReference type="ARBA" id="ARBA00006479"/>
    </source>
</evidence>
<comment type="function">
    <text evidence="1">Transcriptional repressor of xylose-utilizing enzymes.</text>
</comment>
<evidence type="ECO:0000256" key="1">
    <source>
        <dbReference type="ARBA" id="ARBA00002486"/>
    </source>
</evidence>
<dbReference type="InterPro" id="IPR036390">
    <property type="entry name" value="WH_DNA-bd_sf"/>
</dbReference>
<evidence type="ECO:0008006" key="6">
    <source>
        <dbReference type="Google" id="ProtNLM"/>
    </source>
</evidence>
<dbReference type="InterPro" id="IPR036388">
    <property type="entry name" value="WH-like_DNA-bd_sf"/>
</dbReference>
<dbReference type="CDD" id="cd23763">
    <property type="entry name" value="ASKHA_ATPase_ROK"/>
    <property type="match status" value="1"/>
</dbReference>
<name>A0A0R1R163_9LACO</name>
<dbReference type="GO" id="GO:0042732">
    <property type="term" value="P:D-xylose metabolic process"/>
    <property type="evidence" value="ECO:0007669"/>
    <property type="project" value="UniProtKB-KW"/>
</dbReference>
<dbReference type="SUPFAM" id="SSF46785">
    <property type="entry name" value="Winged helix' DNA-binding domain"/>
    <property type="match status" value="1"/>
</dbReference>
<organism evidence="4 5">
    <name type="scientific">Levilactobacillus spicheri DSM 15429</name>
    <dbReference type="NCBI Taxonomy" id="1423805"/>
    <lineage>
        <taxon>Bacteria</taxon>
        <taxon>Bacillati</taxon>
        <taxon>Bacillota</taxon>
        <taxon>Bacilli</taxon>
        <taxon>Lactobacillales</taxon>
        <taxon>Lactobacillaceae</taxon>
        <taxon>Levilactobacillus</taxon>
    </lineage>
</organism>
<dbReference type="Pfam" id="PF00480">
    <property type="entry name" value="ROK"/>
    <property type="match status" value="1"/>
</dbReference>
<evidence type="ECO:0000313" key="4">
    <source>
        <dbReference type="EMBL" id="KRL48596.1"/>
    </source>
</evidence>
<dbReference type="PANTHER" id="PTHR18964:SF149">
    <property type="entry name" value="BIFUNCTIONAL UDP-N-ACETYLGLUCOSAMINE 2-EPIMERASE_N-ACETYLMANNOSAMINE KINASE"/>
    <property type="match status" value="1"/>
</dbReference>
<protein>
    <recommendedName>
        <fullName evidence="6">ROK family protein</fullName>
    </recommendedName>
</protein>
<comment type="caution">
    <text evidence="4">The sequence shown here is derived from an EMBL/GenBank/DDBJ whole genome shotgun (WGS) entry which is preliminary data.</text>
</comment>
<keyword evidence="3" id="KW-0119">Carbohydrate metabolism</keyword>
<comment type="similarity">
    <text evidence="2">Belongs to the ROK (NagC/XylR) family.</text>
</comment>
<dbReference type="PANTHER" id="PTHR18964">
    <property type="entry name" value="ROK (REPRESSOR, ORF, KINASE) FAMILY"/>
    <property type="match status" value="1"/>
</dbReference>
<dbReference type="EMBL" id="AZFC01000015">
    <property type="protein sequence ID" value="KRL48596.1"/>
    <property type="molecule type" value="Genomic_DNA"/>
</dbReference>
<evidence type="ECO:0000256" key="3">
    <source>
        <dbReference type="ARBA" id="ARBA00022629"/>
    </source>
</evidence>
<dbReference type="InterPro" id="IPR000600">
    <property type="entry name" value="ROK"/>
</dbReference>
<sequence length="330" mass="36036">MQGNIPEKMRQRNLHLILKTIITEGSLSVKQLATYTGLSVMSVHNLINVLQAYHLIKTDPHPVKTRGRSAACFVADTTTFSLLSIRIFEHLNGMTAKLEIIDLGGKRLAGILEQPISTPESLLNLAQQLLKTVNRRPQGTIIGLPGAEIASKVSISDLPGWHDVKLSRYFYEQTAIKTTIINDVTALTYGAIGKLDSDGSAVGLYYPLNFGPGMGIVLHGHSENGTTGMAGEIASGPAYQGQTFPIAATEFQKIVARDVLNVATILDPQAVFIYAPAHPQLDAEQLQATVQADQPLLTHCQLKLDGDFDDDYCFGLLRFGREIIYRDLIN</sequence>
<gene>
    <name evidence="4" type="ORF">FD37_GL001055</name>
</gene>
<dbReference type="Proteomes" id="UP000051835">
    <property type="component" value="Unassembled WGS sequence"/>
</dbReference>
<dbReference type="Gene3D" id="3.30.420.40">
    <property type="match status" value="2"/>
</dbReference>
<dbReference type="PATRIC" id="fig|1423805.4.peg.1082"/>
<dbReference type="AlphaFoldDB" id="A0A0R1R163"/>
<reference evidence="4 5" key="1">
    <citation type="journal article" date="2015" name="Genome Announc.">
        <title>Expanding the biotechnology potential of lactobacilli through comparative genomics of 213 strains and associated genera.</title>
        <authorList>
            <person name="Sun Z."/>
            <person name="Harris H.M."/>
            <person name="McCann A."/>
            <person name="Guo C."/>
            <person name="Argimon S."/>
            <person name="Zhang W."/>
            <person name="Yang X."/>
            <person name="Jeffery I.B."/>
            <person name="Cooney J.C."/>
            <person name="Kagawa T.F."/>
            <person name="Liu W."/>
            <person name="Song Y."/>
            <person name="Salvetti E."/>
            <person name="Wrobel A."/>
            <person name="Rasinkangas P."/>
            <person name="Parkhill J."/>
            <person name="Rea M.C."/>
            <person name="O'Sullivan O."/>
            <person name="Ritari J."/>
            <person name="Douillard F.P."/>
            <person name="Paul Ross R."/>
            <person name="Yang R."/>
            <person name="Briner A.E."/>
            <person name="Felis G.E."/>
            <person name="de Vos W.M."/>
            <person name="Barrangou R."/>
            <person name="Klaenhammer T.R."/>
            <person name="Caufield P.W."/>
            <person name="Cui Y."/>
            <person name="Zhang H."/>
            <person name="O'Toole P.W."/>
        </authorList>
    </citation>
    <scope>NUCLEOTIDE SEQUENCE [LARGE SCALE GENOMIC DNA]</scope>
    <source>
        <strain evidence="4 5">DSM 15429</strain>
    </source>
</reference>
<evidence type="ECO:0000313" key="5">
    <source>
        <dbReference type="Proteomes" id="UP000051835"/>
    </source>
</evidence>
<keyword evidence="3" id="KW-0859">Xylose metabolism</keyword>
<dbReference type="RefSeq" id="WP_056963678.1">
    <property type="nucleotide sequence ID" value="NZ_AZFC01000015.1"/>
</dbReference>